<proteinExistence type="inferred from homology"/>
<comment type="similarity">
    <text evidence="1">Belongs to the AFG1 ATPase family.</text>
</comment>
<dbReference type="PANTHER" id="PTHR12169:SF6">
    <property type="entry name" value="AFG1-LIKE ATPASE"/>
    <property type="match status" value="1"/>
</dbReference>
<gene>
    <name evidence="4" type="ORF">NA56DRAFT_649450</name>
</gene>
<dbReference type="PANTHER" id="PTHR12169">
    <property type="entry name" value="ATPASE N2B"/>
    <property type="match status" value="1"/>
</dbReference>
<sequence length="413" mass="46228">MSKTSLQAAYKALLARQRLEPNPSQAALVARLARLQTDLTIPTVSPKGVYIYGSVGTGKSRIADLFASTFAPSISSRRIHFHEFIMDIHTRLHHARSQASFSGDPLLQIGREIRDESRVLCFDEFQVTDIADALILRRLFGSFWRSGGVVVATSNRMPEELYWKGLNRDLFLPFVGELKERCEIWRLDGKEDYRMKVGTADRRVDVFFTNESEFWKSLVHATGGAEMIEVTIPVMMNRQLRVWSATGRNGKIVARSTFEDLCQKNLGSPDFYALCKATNTVYLSSLRNFAADELDFVRRFITLVDLAYETKTRIICLSSVPLSEVFSNIVPSRIPIQGELKDDLVRYLTVKGEGGSSSSMMTTFIGKIEWSATGLTKASLASGGAGETDVGFAIGRAISRLYEMGSKDYHLRN</sequence>
<keyword evidence="2" id="KW-0547">Nucleotide-binding</keyword>
<evidence type="ECO:0000256" key="1">
    <source>
        <dbReference type="ARBA" id="ARBA00010322"/>
    </source>
</evidence>
<evidence type="ECO:0000256" key="2">
    <source>
        <dbReference type="ARBA" id="ARBA00022741"/>
    </source>
</evidence>
<name>A0A2J6PRG1_9HELO</name>
<dbReference type="OrthoDB" id="548867at2759"/>
<dbReference type="Gene3D" id="3.40.50.300">
    <property type="entry name" value="P-loop containing nucleotide triphosphate hydrolases"/>
    <property type="match status" value="1"/>
</dbReference>
<dbReference type="SUPFAM" id="SSF52540">
    <property type="entry name" value="P-loop containing nucleoside triphosphate hydrolases"/>
    <property type="match status" value="1"/>
</dbReference>
<accession>A0A2J6PRG1</accession>
<evidence type="ECO:0000313" key="5">
    <source>
        <dbReference type="Proteomes" id="UP000235672"/>
    </source>
</evidence>
<dbReference type="InterPro" id="IPR005654">
    <property type="entry name" value="ATPase_AFG1-like"/>
</dbReference>
<dbReference type="GO" id="GO:0016887">
    <property type="term" value="F:ATP hydrolysis activity"/>
    <property type="evidence" value="ECO:0007669"/>
    <property type="project" value="InterPro"/>
</dbReference>
<keyword evidence="3" id="KW-0067">ATP-binding</keyword>
<dbReference type="GO" id="GO:0005739">
    <property type="term" value="C:mitochondrion"/>
    <property type="evidence" value="ECO:0007669"/>
    <property type="project" value="TreeGrafter"/>
</dbReference>
<dbReference type="AlphaFoldDB" id="A0A2J6PRG1"/>
<dbReference type="EMBL" id="KZ613505">
    <property type="protein sequence ID" value="PMD16591.1"/>
    <property type="molecule type" value="Genomic_DNA"/>
</dbReference>
<reference evidence="4 5" key="1">
    <citation type="submission" date="2016-05" db="EMBL/GenBank/DDBJ databases">
        <title>A degradative enzymes factory behind the ericoid mycorrhizal symbiosis.</title>
        <authorList>
            <consortium name="DOE Joint Genome Institute"/>
            <person name="Martino E."/>
            <person name="Morin E."/>
            <person name="Grelet G."/>
            <person name="Kuo A."/>
            <person name="Kohler A."/>
            <person name="Daghino S."/>
            <person name="Barry K."/>
            <person name="Choi C."/>
            <person name="Cichocki N."/>
            <person name="Clum A."/>
            <person name="Copeland A."/>
            <person name="Hainaut M."/>
            <person name="Haridas S."/>
            <person name="Labutti K."/>
            <person name="Lindquist E."/>
            <person name="Lipzen A."/>
            <person name="Khouja H.-R."/>
            <person name="Murat C."/>
            <person name="Ohm R."/>
            <person name="Olson A."/>
            <person name="Spatafora J."/>
            <person name="Veneault-Fourrey C."/>
            <person name="Henrissat B."/>
            <person name="Grigoriev I."/>
            <person name="Martin F."/>
            <person name="Perotto S."/>
        </authorList>
    </citation>
    <scope>NUCLEOTIDE SEQUENCE [LARGE SCALE GENOMIC DNA]</scope>
    <source>
        <strain evidence="4 5">UAMH 7357</strain>
    </source>
</reference>
<evidence type="ECO:0000256" key="3">
    <source>
        <dbReference type="ARBA" id="ARBA00022840"/>
    </source>
</evidence>
<organism evidence="4 5">
    <name type="scientific">Hyaloscypha hepaticicola</name>
    <dbReference type="NCBI Taxonomy" id="2082293"/>
    <lineage>
        <taxon>Eukaryota</taxon>
        <taxon>Fungi</taxon>
        <taxon>Dikarya</taxon>
        <taxon>Ascomycota</taxon>
        <taxon>Pezizomycotina</taxon>
        <taxon>Leotiomycetes</taxon>
        <taxon>Helotiales</taxon>
        <taxon>Hyaloscyphaceae</taxon>
        <taxon>Hyaloscypha</taxon>
    </lineage>
</organism>
<dbReference type="InterPro" id="IPR027417">
    <property type="entry name" value="P-loop_NTPase"/>
</dbReference>
<dbReference type="Pfam" id="PF03969">
    <property type="entry name" value="AFG1_ATPase"/>
    <property type="match status" value="1"/>
</dbReference>
<evidence type="ECO:0000313" key="4">
    <source>
        <dbReference type="EMBL" id="PMD16591.1"/>
    </source>
</evidence>
<keyword evidence="5" id="KW-1185">Reference proteome</keyword>
<dbReference type="GO" id="GO:0005524">
    <property type="term" value="F:ATP binding"/>
    <property type="evidence" value="ECO:0007669"/>
    <property type="project" value="UniProtKB-KW"/>
</dbReference>
<protein>
    <submittedName>
        <fullName evidence="4">AFG1-like ATPase</fullName>
    </submittedName>
</protein>
<dbReference type="NCBIfam" id="NF040713">
    <property type="entry name" value="ZapE"/>
    <property type="match status" value="1"/>
</dbReference>
<dbReference type="Proteomes" id="UP000235672">
    <property type="component" value="Unassembled WGS sequence"/>
</dbReference>